<name>M4ZUG9_9BRAD</name>
<reference evidence="2 3" key="1">
    <citation type="journal article" date="2013" name="Appl. Environ. Microbiol.">
        <title>Genome analysis suggests that the soil oligotrophic bacterium Agromonas oligotrophica (Bradyrhizobium oligotrophicum) is a nitrogen-fixing symbiont of Aeschynomene indica.</title>
        <authorList>
            <person name="Okubo T."/>
            <person name="Fukushima S."/>
            <person name="Itakura M."/>
            <person name="Oshima K."/>
            <person name="Longtonglang A."/>
            <person name="Teaumroong N."/>
            <person name="Mitsui H."/>
            <person name="Hattori M."/>
            <person name="Hattori R."/>
            <person name="Hattori T."/>
            <person name="Minamisawa K."/>
        </authorList>
    </citation>
    <scope>NUCLEOTIDE SEQUENCE [LARGE SCALE GENOMIC DNA]</scope>
    <source>
        <strain evidence="2 3">S58</strain>
    </source>
</reference>
<dbReference type="eggNOG" id="ENOG503197R">
    <property type="taxonomic scope" value="Bacteria"/>
</dbReference>
<dbReference type="InterPro" id="IPR054189">
    <property type="entry name" value="DUF6894"/>
</dbReference>
<sequence length="101" mass="11291">MRERSGPVRVVFNPQQIRIVGGPRMGHGTMPFYHFDLTNSETIAGERYVELPGDGEAMDSADVIARQLVSDHPELRNQSYAVLVTNEEGDEVCRVPLDVLH</sequence>
<dbReference type="Pfam" id="PF21834">
    <property type="entry name" value="DUF6894"/>
    <property type="match status" value="1"/>
</dbReference>
<evidence type="ECO:0000259" key="1">
    <source>
        <dbReference type="Pfam" id="PF21834"/>
    </source>
</evidence>
<dbReference type="EMBL" id="AP012603">
    <property type="protein sequence ID" value="BAM89960.1"/>
    <property type="molecule type" value="Genomic_DNA"/>
</dbReference>
<accession>M4ZUG9</accession>
<organism evidence="2 3">
    <name type="scientific">Bradyrhizobium oligotrophicum S58</name>
    <dbReference type="NCBI Taxonomy" id="1245469"/>
    <lineage>
        <taxon>Bacteria</taxon>
        <taxon>Pseudomonadati</taxon>
        <taxon>Pseudomonadota</taxon>
        <taxon>Alphaproteobacteria</taxon>
        <taxon>Hyphomicrobiales</taxon>
        <taxon>Nitrobacteraceae</taxon>
        <taxon>Bradyrhizobium</taxon>
    </lineage>
</organism>
<dbReference type="STRING" id="1245469.S58_39740"/>
<keyword evidence="3" id="KW-1185">Reference proteome</keyword>
<dbReference type="Proteomes" id="UP000011841">
    <property type="component" value="Chromosome"/>
</dbReference>
<feature type="domain" description="DUF6894" evidence="1">
    <location>
        <begin position="33"/>
        <end position="97"/>
    </location>
</feature>
<gene>
    <name evidence="2" type="ORF">S58_39740</name>
</gene>
<evidence type="ECO:0000313" key="2">
    <source>
        <dbReference type="EMBL" id="BAM89960.1"/>
    </source>
</evidence>
<dbReference type="HOGENOM" id="CLU_179818_0_0_5"/>
<proteinExistence type="predicted"/>
<protein>
    <recommendedName>
        <fullName evidence="1">DUF6894 domain-containing protein</fullName>
    </recommendedName>
</protein>
<dbReference type="AlphaFoldDB" id="M4ZUG9"/>
<dbReference type="PATRIC" id="fig|1245469.3.peg.4056"/>
<dbReference type="KEGG" id="aol:S58_39740"/>
<evidence type="ECO:0000313" key="3">
    <source>
        <dbReference type="Proteomes" id="UP000011841"/>
    </source>
</evidence>